<dbReference type="InterPro" id="IPR035937">
    <property type="entry name" value="FPG_N"/>
</dbReference>
<evidence type="ECO:0000256" key="5">
    <source>
        <dbReference type="ARBA" id="ARBA00022723"/>
    </source>
</evidence>
<feature type="domain" description="Formamidopyrimidine-DNA glycosylase catalytic" evidence="18">
    <location>
        <begin position="2"/>
        <end position="125"/>
    </location>
</feature>
<dbReference type="SMART" id="SM01232">
    <property type="entry name" value="H2TH"/>
    <property type="match status" value="1"/>
</dbReference>
<dbReference type="InterPro" id="IPR000214">
    <property type="entry name" value="Znf_DNA_glyclase/AP_lyase"/>
</dbReference>
<evidence type="ECO:0000256" key="11">
    <source>
        <dbReference type="ARBA" id="ARBA00023204"/>
    </source>
</evidence>
<evidence type="ECO:0000256" key="6">
    <source>
        <dbReference type="ARBA" id="ARBA00022763"/>
    </source>
</evidence>
<evidence type="ECO:0000313" key="19">
    <source>
        <dbReference type="EMBL" id="KKU33651.1"/>
    </source>
</evidence>
<dbReference type="PROSITE" id="PS01242">
    <property type="entry name" value="ZF_FPG_1"/>
    <property type="match status" value="1"/>
</dbReference>
<dbReference type="NCBIfam" id="TIGR00577">
    <property type="entry name" value="fpg"/>
    <property type="match status" value="1"/>
</dbReference>
<keyword evidence="14" id="KW-0326">Glycosidase</keyword>
<keyword evidence="9" id="KW-0862">Zinc</keyword>
<keyword evidence="11" id="KW-0234">DNA repair</keyword>
<dbReference type="PROSITE" id="PS51066">
    <property type="entry name" value="ZF_FPG_2"/>
    <property type="match status" value="1"/>
</dbReference>
<evidence type="ECO:0000256" key="13">
    <source>
        <dbReference type="ARBA" id="ARBA00023268"/>
    </source>
</evidence>
<keyword evidence="7 16" id="KW-0863">Zinc-finger</keyword>
<dbReference type="InterPro" id="IPR015887">
    <property type="entry name" value="DNA_glyclase_Znf_dom_DNA_BS"/>
</dbReference>
<evidence type="ECO:0000256" key="14">
    <source>
        <dbReference type="ARBA" id="ARBA00023295"/>
    </source>
</evidence>
<dbReference type="InterPro" id="IPR010663">
    <property type="entry name" value="Znf_FPG/IleRS"/>
</dbReference>
<dbReference type="GO" id="GO:0006284">
    <property type="term" value="P:base-excision repair"/>
    <property type="evidence" value="ECO:0007669"/>
    <property type="project" value="InterPro"/>
</dbReference>
<proteinExistence type="inferred from homology"/>
<keyword evidence="8" id="KW-0378">Hydrolase</keyword>
<evidence type="ECO:0000313" key="20">
    <source>
        <dbReference type="Proteomes" id="UP000034794"/>
    </source>
</evidence>
<dbReference type="InterPro" id="IPR010979">
    <property type="entry name" value="Ribosomal_uS13-like_H2TH"/>
</dbReference>
<protein>
    <submittedName>
        <fullName evidence="19">Formamidopyrimidine-DNA glycosylase</fullName>
    </submittedName>
</protein>
<dbReference type="PANTHER" id="PTHR22993">
    <property type="entry name" value="FORMAMIDOPYRIMIDINE-DNA GLYCOSYLASE"/>
    <property type="match status" value="1"/>
</dbReference>
<dbReference type="Gene3D" id="1.10.8.50">
    <property type="match status" value="1"/>
</dbReference>
<dbReference type="SUPFAM" id="SSF81624">
    <property type="entry name" value="N-terminal domain of MutM-like DNA repair proteins"/>
    <property type="match status" value="1"/>
</dbReference>
<name>A0A0G1PLP9_9BACT</name>
<dbReference type="FunFam" id="1.10.8.50:FF:000003">
    <property type="entry name" value="Formamidopyrimidine-DNA glycosylase"/>
    <property type="match status" value="1"/>
</dbReference>
<comment type="caution">
    <text evidence="19">The sequence shown here is derived from an EMBL/GenBank/DDBJ whole genome shotgun (WGS) entry which is preliminary data.</text>
</comment>
<dbReference type="SMART" id="SM00898">
    <property type="entry name" value="Fapy_DNA_glyco"/>
    <property type="match status" value="1"/>
</dbReference>
<dbReference type="Pfam" id="PF01149">
    <property type="entry name" value="Fapy_DNA_glyco"/>
    <property type="match status" value="1"/>
</dbReference>
<evidence type="ECO:0000256" key="12">
    <source>
        <dbReference type="ARBA" id="ARBA00023239"/>
    </source>
</evidence>
<dbReference type="PATRIC" id="fig|1618381.3.peg.294"/>
<dbReference type="CDD" id="cd08966">
    <property type="entry name" value="EcFpg-like_N"/>
    <property type="match status" value="1"/>
</dbReference>
<feature type="domain" description="FPG-type" evidence="17">
    <location>
        <begin position="247"/>
        <end position="281"/>
    </location>
</feature>
<dbReference type="InterPro" id="IPR012319">
    <property type="entry name" value="FPG_cat"/>
</dbReference>
<organism evidence="19 20">
    <name type="scientific">Candidatus Collierbacteria bacterium GW2011_GWA2_46_26</name>
    <dbReference type="NCBI Taxonomy" id="1618381"/>
    <lineage>
        <taxon>Bacteria</taxon>
        <taxon>Candidatus Collieribacteriota</taxon>
    </lineage>
</organism>
<dbReference type="InterPro" id="IPR015886">
    <property type="entry name" value="H2TH_FPG"/>
</dbReference>
<dbReference type="Proteomes" id="UP000034794">
    <property type="component" value="Unassembled WGS sequence"/>
</dbReference>
<dbReference type="GO" id="GO:0008270">
    <property type="term" value="F:zinc ion binding"/>
    <property type="evidence" value="ECO:0007669"/>
    <property type="project" value="UniProtKB-KW"/>
</dbReference>
<dbReference type="NCBIfam" id="NF002211">
    <property type="entry name" value="PRK01103.1"/>
    <property type="match status" value="1"/>
</dbReference>
<dbReference type="SUPFAM" id="SSF46946">
    <property type="entry name" value="S13-like H2TH domain"/>
    <property type="match status" value="1"/>
</dbReference>
<reference evidence="19 20" key="1">
    <citation type="journal article" date="2015" name="Nature">
        <title>rRNA introns, odd ribosomes, and small enigmatic genomes across a large radiation of phyla.</title>
        <authorList>
            <person name="Brown C.T."/>
            <person name="Hug L.A."/>
            <person name="Thomas B.C."/>
            <person name="Sharon I."/>
            <person name="Castelle C.J."/>
            <person name="Singh A."/>
            <person name="Wilkins M.J."/>
            <person name="Williams K.H."/>
            <person name="Banfield J.F."/>
        </authorList>
    </citation>
    <scope>NUCLEOTIDE SEQUENCE [LARGE SCALE GENOMIC DNA]</scope>
</reference>
<accession>A0A0G1PLP9</accession>
<dbReference type="EMBL" id="LCMI01000002">
    <property type="protein sequence ID" value="KKU33651.1"/>
    <property type="molecule type" value="Genomic_DNA"/>
</dbReference>
<evidence type="ECO:0000256" key="8">
    <source>
        <dbReference type="ARBA" id="ARBA00022801"/>
    </source>
</evidence>
<sequence length="281" mass="31536">MPELPEVETIRGQLDEALAGREVTEVEVLRSKSFSGDPRVLEGKRVKEIKRKAKVIEVYFEGAKEMVIVHLKMTGQLIFVDGEKRIVGGHPTADRIRELPSKHTRVVWNFKDRSKLFFNDMRVFGWMRVVDTDKYQKDAKNMIPDVTDSHFTPVYLFDLLKRSKAVKLVLLDQDKLGGLGNIYVNDALFLAGISPDRKADSINKTEAIKLHSAIVQVIKLGIKYGGASASNYVQVSGLGGTYQDHFLVYKKEGQKCSRCGGIIKKIKLGGRGTFYCPGCQK</sequence>
<dbReference type="SUPFAM" id="SSF57716">
    <property type="entry name" value="Glucocorticoid receptor-like (DNA-binding domain)"/>
    <property type="match status" value="1"/>
</dbReference>
<evidence type="ECO:0000256" key="2">
    <source>
        <dbReference type="ARBA" id="ARBA00001947"/>
    </source>
</evidence>
<dbReference type="InterPro" id="IPR020629">
    <property type="entry name" value="FPG_Glyclase"/>
</dbReference>
<dbReference type="GO" id="GO:0140078">
    <property type="term" value="F:class I DNA-(apurinic or apyrimidinic site) endonuclease activity"/>
    <property type="evidence" value="ECO:0007669"/>
    <property type="project" value="UniProtKB-EC"/>
</dbReference>
<evidence type="ECO:0000256" key="16">
    <source>
        <dbReference type="PROSITE-ProRule" id="PRU00391"/>
    </source>
</evidence>
<comment type="subunit">
    <text evidence="4">Monomer.</text>
</comment>
<comment type="catalytic activity">
    <reaction evidence="1">
        <text>Hydrolysis of DNA containing ring-opened 7-methylguanine residues, releasing 2,6-diamino-4-hydroxy-5-(N-methyl)formamidopyrimidine.</text>
        <dbReference type="EC" id="3.2.2.23"/>
    </reaction>
</comment>
<keyword evidence="6" id="KW-0227">DNA damage</keyword>
<dbReference type="PROSITE" id="PS51068">
    <property type="entry name" value="FPG_CAT"/>
    <property type="match status" value="1"/>
</dbReference>
<keyword evidence="13" id="KW-0511">Multifunctional enzyme</keyword>
<evidence type="ECO:0000256" key="9">
    <source>
        <dbReference type="ARBA" id="ARBA00022833"/>
    </source>
</evidence>
<evidence type="ECO:0000256" key="3">
    <source>
        <dbReference type="ARBA" id="ARBA00009409"/>
    </source>
</evidence>
<evidence type="ECO:0000259" key="17">
    <source>
        <dbReference type="PROSITE" id="PS51066"/>
    </source>
</evidence>
<comment type="cofactor">
    <cofactor evidence="2">
        <name>Zn(2+)</name>
        <dbReference type="ChEBI" id="CHEBI:29105"/>
    </cofactor>
</comment>
<evidence type="ECO:0000259" key="18">
    <source>
        <dbReference type="PROSITE" id="PS51068"/>
    </source>
</evidence>
<evidence type="ECO:0000256" key="15">
    <source>
        <dbReference type="ARBA" id="ARBA00044632"/>
    </source>
</evidence>
<dbReference type="GO" id="GO:0003684">
    <property type="term" value="F:damaged DNA binding"/>
    <property type="evidence" value="ECO:0007669"/>
    <property type="project" value="InterPro"/>
</dbReference>
<dbReference type="Pfam" id="PF06827">
    <property type="entry name" value="zf-FPG_IleRS"/>
    <property type="match status" value="1"/>
</dbReference>
<comment type="similarity">
    <text evidence="3">Belongs to the FPG family.</text>
</comment>
<keyword evidence="10" id="KW-0238">DNA-binding</keyword>
<keyword evidence="5" id="KW-0479">Metal-binding</keyword>
<dbReference type="GO" id="GO:0034039">
    <property type="term" value="F:8-oxo-7,8-dihydroguanine DNA N-glycosylase activity"/>
    <property type="evidence" value="ECO:0007669"/>
    <property type="project" value="TreeGrafter"/>
</dbReference>
<evidence type="ECO:0000256" key="1">
    <source>
        <dbReference type="ARBA" id="ARBA00001668"/>
    </source>
</evidence>
<gene>
    <name evidence="19" type="ORF">UX47_C0002G0059</name>
</gene>
<keyword evidence="12" id="KW-0456">Lyase</keyword>
<comment type="catalytic activity">
    <reaction evidence="15">
        <text>2'-deoxyribonucleotide-(2'-deoxyribose 5'-phosphate)-2'-deoxyribonucleotide-DNA = a 3'-end 2'-deoxyribonucleotide-(2,3-dehydro-2,3-deoxyribose 5'-phosphate)-DNA + a 5'-end 5'-phospho-2'-deoxyribonucleoside-DNA + H(+)</text>
        <dbReference type="Rhea" id="RHEA:66592"/>
        <dbReference type="Rhea" id="RHEA-COMP:13180"/>
        <dbReference type="Rhea" id="RHEA-COMP:16897"/>
        <dbReference type="Rhea" id="RHEA-COMP:17067"/>
        <dbReference type="ChEBI" id="CHEBI:15378"/>
        <dbReference type="ChEBI" id="CHEBI:136412"/>
        <dbReference type="ChEBI" id="CHEBI:157695"/>
        <dbReference type="ChEBI" id="CHEBI:167181"/>
        <dbReference type="EC" id="4.2.99.18"/>
    </reaction>
</comment>
<dbReference type="Pfam" id="PF06831">
    <property type="entry name" value="H2TH"/>
    <property type="match status" value="1"/>
</dbReference>
<evidence type="ECO:0000256" key="10">
    <source>
        <dbReference type="ARBA" id="ARBA00023125"/>
    </source>
</evidence>
<dbReference type="AlphaFoldDB" id="A0A0G1PLP9"/>
<evidence type="ECO:0000256" key="4">
    <source>
        <dbReference type="ARBA" id="ARBA00011245"/>
    </source>
</evidence>
<dbReference type="PANTHER" id="PTHR22993:SF9">
    <property type="entry name" value="FORMAMIDOPYRIMIDINE-DNA GLYCOSYLASE"/>
    <property type="match status" value="1"/>
</dbReference>
<evidence type="ECO:0000256" key="7">
    <source>
        <dbReference type="ARBA" id="ARBA00022771"/>
    </source>
</evidence>
<dbReference type="Gene3D" id="3.20.190.10">
    <property type="entry name" value="MutM-like, N-terminal"/>
    <property type="match status" value="1"/>
</dbReference>